<feature type="compositionally biased region" description="Basic residues" evidence="1">
    <location>
        <begin position="197"/>
        <end position="208"/>
    </location>
</feature>
<keyword evidence="3" id="KW-1185">Reference proteome</keyword>
<sequence>MSNSDSGSQNSLPDSPFFPISLDSPNTPRIHLDDVKQNRLDEKVAATVAEKGGVNYIQAEYVSQLCDAVIGSDNNLMHELQPRIKDLSPDVYYRALCLSLAFLKRYKMTQTVDALRKEFPDAPKSTGYSRASELDTAFEQLFTTSENSRELGFDKRARQFERKVSEMYEVAPTWLNDAMSVRSTRSIRSWKSARSAKSSKSKQSHRSSKSPTPSGSPSPRK</sequence>
<name>A0A1J4KTM7_9EUKA</name>
<dbReference type="RefSeq" id="XP_068366158.1">
    <property type="nucleotide sequence ID" value="XM_068491286.1"/>
</dbReference>
<feature type="region of interest" description="Disordered" evidence="1">
    <location>
        <begin position="182"/>
        <end position="221"/>
    </location>
</feature>
<comment type="caution">
    <text evidence="2">The sequence shown here is derived from an EMBL/GenBank/DDBJ whole genome shotgun (WGS) entry which is preliminary data.</text>
</comment>
<protein>
    <submittedName>
        <fullName evidence="2">Uncharacterized protein</fullName>
    </submittedName>
</protein>
<accession>A0A1J4KTM7</accession>
<feature type="compositionally biased region" description="Low complexity" evidence="1">
    <location>
        <begin position="186"/>
        <end position="196"/>
    </location>
</feature>
<dbReference type="EMBL" id="MLAK01000549">
    <property type="protein sequence ID" value="OHT13022.1"/>
    <property type="molecule type" value="Genomic_DNA"/>
</dbReference>
<evidence type="ECO:0000256" key="1">
    <source>
        <dbReference type="SAM" id="MobiDB-lite"/>
    </source>
</evidence>
<dbReference type="GeneID" id="94825990"/>
<dbReference type="VEuPathDB" id="TrichDB:TRFO_03430"/>
<feature type="region of interest" description="Disordered" evidence="1">
    <location>
        <begin position="1"/>
        <end position="21"/>
    </location>
</feature>
<dbReference type="Proteomes" id="UP000179807">
    <property type="component" value="Unassembled WGS sequence"/>
</dbReference>
<gene>
    <name evidence="2" type="ORF">TRFO_03430</name>
</gene>
<feature type="compositionally biased region" description="Polar residues" evidence="1">
    <location>
        <begin position="1"/>
        <end position="13"/>
    </location>
</feature>
<reference evidence="2" key="1">
    <citation type="submission" date="2016-10" db="EMBL/GenBank/DDBJ databases">
        <authorList>
            <person name="Benchimol M."/>
            <person name="Almeida L.G."/>
            <person name="Vasconcelos A.T."/>
            <person name="Perreira-Neves A."/>
            <person name="Rosa I.A."/>
            <person name="Tasca T."/>
            <person name="Bogo M.R."/>
            <person name="de Souza W."/>
        </authorList>
    </citation>
    <scope>NUCLEOTIDE SEQUENCE [LARGE SCALE GENOMIC DNA]</scope>
    <source>
        <strain evidence="2">K</strain>
    </source>
</reference>
<evidence type="ECO:0000313" key="2">
    <source>
        <dbReference type="EMBL" id="OHT13022.1"/>
    </source>
</evidence>
<feature type="compositionally biased region" description="Low complexity" evidence="1">
    <location>
        <begin position="209"/>
        <end position="221"/>
    </location>
</feature>
<dbReference type="AlphaFoldDB" id="A0A1J4KTM7"/>
<evidence type="ECO:0000313" key="3">
    <source>
        <dbReference type="Proteomes" id="UP000179807"/>
    </source>
</evidence>
<proteinExistence type="predicted"/>
<organism evidence="2 3">
    <name type="scientific">Tritrichomonas foetus</name>
    <dbReference type="NCBI Taxonomy" id="1144522"/>
    <lineage>
        <taxon>Eukaryota</taxon>
        <taxon>Metamonada</taxon>
        <taxon>Parabasalia</taxon>
        <taxon>Tritrichomonadida</taxon>
        <taxon>Tritrichomonadidae</taxon>
        <taxon>Tritrichomonas</taxon>
    </lineage>
</organism>